<dbReference type="SUPFAM" id="SSF100950">
    <property type="entry name" value="NagB/RpiA/CoA transferase-like"/>
    <property type="match status" value="1"/>
</dbReference>
<dbReference type="InterPro" id="IPR039104">
    <property type="entry name" value="6PGL"/>
</dbReference>
<evidence type="ECO:0000259" key="1">
    <source>
        <dbReference type="Pfam" id="PF01182"/>
    </source>
</evidence>
<dbReference type="GO" id="GO:0005975">
    <property type="term" value="P:carbohydrate metabolic process"/>
    <property type="evidence" value="ECO:0007669"/>
    <property type="project" value="InterPro"/>
</dbReference>
<feature type="domain" description="Glucosamine/galactosamine-6-phosphate isomerase" evidence="1">
    <location>
        <begin position="27"/>
        <end position="239"/>
    </location>
</feature>
<dbReference type="EMBL" id="AUZY01010412">
    <property type="protein sequence ID" value="EQD38802.1"/>
    <property type="molecule type" value="Genomic_DNA"/>
</dbReference>
<gene>
    <name evidence="2" type="ORF">B1B_15653</name>
</gene>
<dbReference type="Pfam" id="PF01182">
    <property type="entry name" value="Glucosamine_iso"/>
    <property type="match status" value="1"/>
</dbReference>
<comment type="caution">
    <text evidence="2">The sequence shown here is derived from an EMBL/GenBank/DDBJ whole genome shotgun (WGS) entry which is preliminary data.</text>
</comment>
<dbReference type="PANTHER" id="PTHR11054">
    <property type="entry name" value="6-PHOSPHOGLUCONOLACTONASE"/>
    <property type="match status" value="1"/>
</dbReference>
<dbReference type="PANTHER" id="PTHR11054:SF0">
    <property type="entry name" value="6-PHOSPHOGLUCONOLACTONASE"/>
    <property type="match status" value="1"/>
</dbReference>
<sequence>MNSLPANPAPKIAPEHAARCIFLPYADTDAWAAAAGGAIGAALQLALASHGRALLLVSGGSTPAPVLGVLARLPLPWPKISIGLVDERVTEDSAGRNDVLTRRTLLDQGAQAAIFHPLLTDATLDAEVAARAASAWLDAIGIPPSAVILGMGDDTHTASLFPGSHDLAAALTTARPYVAIDATGCAVAGAYPQRVSLTPAGLAPARKRVLLLRGQDKLAAFERALALGDAHQAPVCVACDTPGATLEVYWAP</sequence>
<dbReference type="AlphaFoldDB" id="T0Z3B9"/>
<proteinExistence type="predicted"/>
<dbReference type="GO" id="GO:0017057">
    <property type="term" value="F:6-phosphogluconolactonase activity"/>
    <property type="evidence" value="ECO:0007669"/>
    <property type="project" value="UniProtKB-EC"/>
</dbReference>
<reference evidence="2" key="2">
    <citation type="journal article" date="2014" name="ISME J.">
        <title>Microbial stratification in low pH oxic and suboxic macroscopic growths along an acid mine drainage.</title>
        <authorList>
            <person name="Mendez-Garcia C."/>
            <person name="Mesa V."/>
            <person name="Sprenger R.R."/>
            <person name="Richter M."/>
            <person name="Diez M.S."/>
            <person name="Solano J."/>
            <person name="Bargiela R."/>
            <person name="Golyshina O.V."/>
            <person name="Manteca A."/>
            <person name="Ramos J.L."/>
            <person name="Gallego J.R."/>
            <person name="Llorente I."/>
            <person name="Martins Dos Santos V.A."/>
            <person name="Jensen O.N."/>
            <person name="Pelaez A.I."/>
            <person name="Sanchez J."/>
            <person name="Ferrer M."/>
        </authorList>
    </citation>
    <scope>NUCLEOTIDE SEQUENCE</scope>
</reference>
<dbReference type="EC" id="3.1.1.31" evidence="2"/>
<dbReference type="Gene3D" id="3.40.50.1360">
    <property type="match status" value="1"/>
</dbReference>
<dbReference type="InterPro" id="IPR006148">
    <property type="entry name" value="Glc/Gal-6P_isomerase"/>
</dbReference>
<name>T0Z3B9_9ZZZZ</name>
<reference evidence="2" key="1">
    <citation type="submission" date="2013-08" db="EMBL/GenBank/DDBJ databases">
        <authorList>
            <person name="Mendez C."/>
            <person name="Richter M."/>
            <person name="Ferrer M."/>
            <person name="Sanchez J."/>
        </authorList>
    </citation>
    <scope>NUCLEOTIDE SEQUENCE</scope>
</reference>
<keyword evidence="2" id="KW-0378">Hydrolase</keyword>
<dbReference type="InterPro" id="IPR037171">
    <property type="entry name" value="NagB/RpiA_transferase-like"/>
</dbReference>
<evidence type="ECO:0000313" key="2">
    <source>
        <dbReference type="EMBL" id="EQD38802.1"/>
    </source>
</evidence>
<accession>T0Z3B9</accession>
<protein>
    <submittedName>
        <fullName evidence="2">6-phosphogluconolactonase domain protein</fullName>
        <ecNumber evidence="2">3.1.1.31</ecNumber>
    </submittedName>
</protein>
<organism evidence="2">
    <name type="scientific">mine drainage metagenome</name>
    <dbReference type="NCBI Taxonomy" id="410659"/>
    <lineage>
        <taxon>unclassified sequences</taxon>
        <taxon>metagenomes</taxon>
        <taxon>ecological metagenomes</taxon>
    </lineage>
</organism>